<dbReference type="SMART" id="SM00421">
    <property type="entry name" value="HTH_LUXR"/>
    <property type="match status" value="1"/>
</dbReference>
<feature type="transmembrane region" description="Helical" evidence="4">
    <location>
        <begin position="143"/>
        <end position="163"/>
    </location>
</feature>
<evidence type="ECO:0000313" key="6">
    <source>
        <dbReference type="EMBL" id="RDB58169.1"/>
    </source>
</evidence>
<evidence type="ECO:0000256" key="1">
    <source>
        <dbReference type="ARBA" id="ARBA00023015"/>
    </source>
</evidence>
<feature type="transmembrane region" description="Helical" evidence="4">
    <location>
        <begin position="248"/>
        <end position="268"/>
    </location>
</feature>
<dbReference type="GO" id="GO:0003677">
    <property type="term" value="F:DNA binding"/>
    <property type="evidence" value="ECO:0007669"/>
    <property type="project" value="UniProtKB-KW"/>
</dbReference>
<dbReference type="PROSITE" id="PS50043">
    <property type="entry name" value="HTH_LUXR_2"/>
    <property type="match status" value="1"/>
</dbReference>
<feature type="transmembrane region" description="Helical" evidence="4">
    <location>
        <begin position="183"/>
        <end position="206"/>
    </location>
</feature>
<evidence type="ECO:0000259" key="5">
    <source>
        <dbReference type="PROSITE" id="PS50043"/>
    </source>
</evidence>
<dbReference type="PRINTS" id="PR00038">
    <property type="entry name" value="HTHLUXR"/>
</dbReference>
<sequence>MYWAWFDALFMGAFFIAGNAGHLPEMAAVLTFFVGALVYASVFLAEEKARKVLEGKTALGVIGALGVAGSILFIVSGVTFSWPLLLAGGTFSGLFMGFLGLCWGGVYCKQGTKSTIQYLAGGFAMAIVLDVPLLFMIPIASSLSFAIMPIASSVLFVLADSSLKGYASPVSAKPEGEKPATFISRYLGVSASILAALCLIMAGFGYLQHLVSFSLAEINGGVIIQAIRGVVAVGSFAFLSAMPARSSVLYRVGLLAIIAGFAVMAFLFGTDLFWIAGAIIISGYTVFDILKWAVFSSIANGQSKDSLKTIAVMRIADAVFYIVGALVAILLGASPEGTAFSAQESTVVGYLMVIAVVLLLSSEDIWGLFMWRKAVSAGGQHIDLASCSEKWGLTQRESDILVYLVAGRTKPWIAENLVISENTVGTHVRHIYQKAGVHGRQELLDCLLNSQSPESREE</sequence>
<name>A0A369LHL5_9ACTN</name>
<dbReference type="InterPro" id="IPR036388">
    <property type="entry name" value="WH-like_DNA-bd_sf"/>
</dbReference>
<dbReference type="PANTHER" id="PTHR44688:SF16">
    <property type="entry name" value="DNA-BINDING TRANSCRIPTIONAL ACTIVATOR DEVR_DOSR"/>
    <property type="match status" value="1"/>
</dbReference>
<keyword evidence="1" id="KW-0805">Transcription regulation</keyword>
<evidence type="ECO:0000313" key="7">
    <source>
        <dbReference type="Proteomes" id="UP000253975"/>
    </source>
</evidence>
<feature type="transmembrane region" description="Helical" evidence="4">
    <location>
        <begin position="315"/>
        <end position="335"/>
    </location>
</feature>
<accession>A0A369LHL5</accession>
<comment type="caution">
    <text evidence="6">The sequence shown here is derived from an EMBL/GenBank/DDBJ whole genome shotgun (WGS) entry which is preliminary data.</text>
</comment>
<dbReference type="EMBL" id="PPTO01000009">
    <property type="protein sequence ID" value="RDB58169.1"/>
    <property type="molecule type" value="Genomic_DNA"/>
</dbReference>
<dbReference type="Gene3D" id="1.10.10.10">
    <property type="entry name" value="Winged helix-like DNA-binding domain superfamily/Winged helix DNA-binding domain"/>
    <property type="match status" value="1"/>
</dbReference>
<dbReference type="Proteomes" id="UP000253975">
    <property type="component" value="Unassembled WGS sequence"/>
</dbReference>
<feature type="transmembrane region" description="Helical" evidence="4">
    <location>
        <begin position="274"/>
        <end position="294"/>
    </location>
</feature>
<dbReference type="CDD" id="cd06170">
    <property type="entry name" value="LuxR_C_like"/>
    <property type="match status" value="1"/>
</dbReference>
<feature type="domain" description="HTH luxR-type" evidence="5">
    <location>
        <begin position="386"/>
        <end position="451"/>
    </location>
</feature>
<gene>
    <name evidence="6" type="ORF">C1881_06260</name>
</gene>
<dbReference type="SUPFAM" id="SSF46894">
    <property type="entry name" value="C-terminal effector domain of the bipartite response regulators"/>
    <property type="match status" value="1"/>
</dbReference>
<dbReference type="GO" id="GO:0006355">
    <property type="term" value="P:regulation of DNA-templated transcription"/>
    <property type="evidence" value="ECO:0007669"/>
    <property type="project" value="InterPro"/>
</dbReference>
<keyword evidence="3" id="KW-0804">Transcription</keyword>
<reference evidence="6 7" key="1">
    <citation type="journal article" date="2018" name="Elife">
        <title>Discovery and characterization of a prevalent human gut bacterial enzyme sufficient for the inactivation of a family of plant toxins.</title>
        <authorList>
            <person name="Koppel N."/>
            <person name="Bisanz J.E."/>
            <person name="Pandelia M.E."/>
            <person name="Turnbaugh P.J."/>
            <person name="Balskus E.P."/>
        </authorList>
    </citation>
    <scope>NUCLEOTIDE SEQUENCE [LARGE SCALE GENOMIC DNA]</scope>
    <source>
        <strain evidence="6 7">OB21 GAM31</strain>
    </source>
</reference>
<feature type="transmembrane region" description="Helical" evidence="4">
    <location>
        <begin position="218"/>
        <end position="241"/>
    </location>
</feature>
<dbReference type="PANTHER" id="PTHR44688">
    <property type="entry name" value="DNA-BINDING TRANSCRIPTIONAL ACTIVATOR DEVR_DOSR"/>
    <property type="match status" value="1"/>
</dbReference>
<feature type="transmembrane region" description="Helical" evidence="4">
    <location>
        <begin position="118"/>
        <end position="137"/>
    </location>
</feature>
<feature type="transmembrane region" description="Helical" evidence="4">
    <location>
        <begin position="26"/>
        <end position="45"/>
    </location>
</feature>
<feature type="transmembrane region" description="Helical" evidence="4">
    <location>
        <begin position="84"/>
        <end position="106"/>
    </location>
</feature>
<evidence type="ECO:0000256" key="4">
    <source>
        <dbReference type="SAM" id="Phobius"/>
    </source>
</evidence>
<evidence type="ECO:0000256" key="2">
    <source>
        <dbReference type="ARBA" id="ARBA00023125"/>
    </source>
</evidence>
<keyword evidence="4" id="KW-0472">Membrane</keyword>
<dbReference type="InterPro" id="IPR016032">
    <property type="entry name" value="Sig_transdc_resp-reg_C-effctor"/>
</dbReference>
<feature type="transmembrane region" description="Helical" evidence="4">
    <location>
        <begin position="57"/>
        <end position="78"/>
    </location>
</feature>
<dbReference type="AlphaFoldDB" id="A0A369LHL5"/>
<organism evidence="6 7">
    <name type="scientific">Slackia isoflavoniconvertens</name>
    <dbReference type="NCBI Taxonomy" id="572010"/>
    <lineage>
        <taxon>Bacteria</taxon>
        <taxon>Bacillati</taxon>
        <taxon>Actinomycetota</taxon>
        <taxon>Coriobacteriia</taxon>
        <taxon>Eggerthellales</taxon>
        <taxon>Eggerthellaceae</taxon>
        <taxon>Slackia</taxon>
    </lineage>
</organism>
<keyword evidence="4" id="KW-0812">Transmembrane</keyword>
<feature type="transmembrane region" description="Helical" evidence="4">
    <location>
        <begin position="347"/>
        <end position="371"/>
    </location>
</feature>
<protein>
    <submittedName>
        <fullName evidence="6">LuxR family transcriptional regulator</fullName>
    </submittedName>
</protein>
<dbReference type="InterPro" id="IPR000792">
    <property type="entry name" value="Tscrpt_reg_LuxR_C"/>
</dbReference>
<proteinExistence type="predicted"/>
<dbReference type="Pfam" id="PF00196">
    <property type="entry name" value="GerE"/>
    <property type="match status" value="1"/>
</dbReference>
<keyword evidence="4" id="KW-1133">Transmembrane helix</keyword>
<evidence type="ECO:0000256" key="3">
    <source>
        <dbReference type="ARBA" id="ARBA00023163"/>
    </source>
</evidence>
<keyword evidence="2" id="KW-0238">DNA-binding</keyword>